<dbReference type="Gene3D" id="3.90.1310.10">
    <property type="entry name" value="Penicillin-binding protein 2a (Domain 2)"/>
    <property type="match status" value="1"/>
</dbReference>
<evidence type="ECO:0000259" key="13">
    <source>
        <dbReference type="Pfam" id="PF05223"/>
    </source>
</evidence>
<proteinExistence type="inferred from homology"/>
<gene>
    <name evidence="14" type="ORF">ESP70_012700</name>
</gene>
<evidence type="ECO:0000313" key="15">
    <source>
        <dbReference type="Proteomes" id="UP000380867"/>
    </source>
</evidence>
<evidence type="ECO:0000256" key="10">
    <source>
        <dbReference type="SAM" id="MobiDB-lite"/>
    </source>
</evidence>
<dbReference type="AlphaFoldDB" id="A0A5M4FGB3"/>
<comment type="similarity">
    <text evidence="2">Belongs to the transpeptidase family.</text>
</comment>
<feature type="region of interest" description="Disordered" evidence="10">
    <location>
        <begin position="510"/>
        <end position="529"/>
    </location>
</feature>
<dbReference type="SUPFAM" id="SSF56601">
    <property type="entry name" value="beta-lactamase/transpeptidase-like"/>
    <property type="match status" value="1"/>
</dbReference>
<dbReference type="Gene3D" id="3.40.710.10">
    <property type="entry name" value="DD-peptidase/beta-lactamase superfamily"/>
    <property type="match status" value="1"/>
</dbReference>
<dbReference type="EC" id="3.5.2.6" evidence="4 9"/>
<protein>
    <recommendedName>
        <fullName evidence="4 9">Beta-lactamase</fullName>
        <ecNumber evidence="4 9">3.5.2.6</ecNumber>
    </recommendedName>
</protein>
<evidence type="ECO:0000256" key="2">
    <source>
        <dbReference type="ARBA" id="ARBA00007171"/>
    </source>
</evidence>
<name>A0A5M4FGB3_9ACTN</name>
<dbReference type="InterPro" id="IPR032710">
    <property type="entry name" value="NTF2-like_dom_sf"/>
</dbReference>
<evidence type="ECO:0000313" key="14">
    <source>
        <dbReference type="EMBL" id="KAA1398354.1"/>
    </source>
</evidence>
<dbReference type="InterPro" id="IPR036138">
    <property type="entry name" value="PBP_dimer_sf"/>
</dbReference>
<feature type="domain" description="NTF2-like N-terminal transpeptidase" evidence="13">
    <location>
        <begin position="51"/>
        <end position="126"/>
    </location>
</feature>
<dbReference type="GO" id="GO:0008800">
    <property type="term" value="F:beta-lactamase activity"/>
    <property type="evidence" value="ECO:0007669"/>
    <property type="project" value="UniProtKB-UniRule"/>
</dbReference>
<keyword evidence="6 9" id="KW-0378">Hydrolase</keyword>
<dbReference type="Pfam" id="PF00905">
    <property type="entry name" value="Transpeptidase"/>
    <property type="match status" value="1"/>
</dbReference>
<sequence length="616" mass="62563">MLSGAAVMAALLSACTGGPPDPRKAAEALAAGLAKQDLKGIPAVKGGRIPQADLKRIVEGMGSARAKVTVGDIEKDGDSATATLKTSWTFKGADWTYATPAKLAYEDDEWRVKWSPAIVAPRLTADEALRMRTSPADRGDIVGAGGKGLVIERPVERIGIDKSRIKAAEADGSARALARLIDIDADRFAKAVKAAGPQAFVVGLVVRADSDDTLSDAQIASIPGAAQLGAVLPLAPTKGFGQPLLGVVGEATAEIIAKSKGSVSPGDLVGLTGLEQRYDSQLRGNPGVTVEAVAGSKAREVFSSAPRPGKTLRTSIDVKLQGAADEILSNVKPASAIVAIRPSSGKIVALASGPGGKGADTAAAGHYAPGSTFKLVTALAFLRSGLKPSSTVPCTPTVTVEGRRFKNYSDYPGSAIGNIPLSAAIANSCNTAMIATRGKAPQGKLAAAAAALGLGPDLDLGYPAYLGSVPSKAGGTEHAASMIGQGKIEASPLAMAVVAASIAHGSRVTPTLLDQSPTKPAAKPADPLTNGEAKQLQELFRGVVTSGSGRFLLDLPGKPVSAKTGTAEYGTDTPPRTHAWMIATQGDLAVAVFVDDGDSGSGTAGPLLEEFLRSAQ</sequence>
<dbReference type="InterPro" id="IPR005311">
    <property type="entry name" value="PBP_dimer"/>
</dbReference>
<dbReference type="PANTHER" id="PTHR30627">
    <property type="entry name" value="PEPTIDOGLYCAN D,D-TRANSPEPTIDASE"/>
    <property type="match status" value="1"/>
</dbReference>
<evidence type="ECO:0000256" key="5">
    <source>
        <dbReference type="ARBA" id="ARBA00022729"/>
    </source>
</evidence>
<dbReference type="EMBL" id="SDPQ02000002">
    <property type="protein sequence ID" value="KAA1398354.1"/>
    <property type="molecule type" value="Genomic_DNA"/>
</dbReference>
<dbReference type="Proteomes" id="UP000380867">
    <property type="component" value="Unassembled WGS sequence"/>
</dbReference>
<dbReference type="PANTHER" id="PTHR30627:SF24">
    <property type="entry name" value="PENICILLIN-BINDING PROTEIN 4B"/>
    <property type="match status" value="1"/>
</dbReference>
<evidence type="ECO:0000259" key="11">
    <source>
        <dbReference type="Pfam" id="PF00905"/>
    </source>
</evidence>
<comment type="catalytic activity">
    <reaction evidence="9">
        <text>a beta-lactam + H2O = a substituted beta-amino acid</text>
        <dbReference type="Rhea" id="RHEA:20401"/>
        <dbReference type="ChEBI" id="CHEBI:15377"/>
        <dbReference type="ChEBI" id="CHEBI:35627"/>
        <dbReference type="ChEBI" id="CHEBI:140347"/>
        <dbReference type="EC" id="3.5.2.6"/>
    </reaction>
</comment>
<organism evidence="14 15">
    <name type="scientific">Aeromicrobium ginsengisoli</name>
    <dbReference type="NCBI Taxonomy" id="363867"/>
    <lineage>
        <taxon>Bacteria</taxon>
        <taxon>Bacillati</taxon>
        <taxon>Actinomycetota</taxon>
        <taxon>Actinomycetes</taxon>
        <taxon>Propionibacteriales</taxon>
        <taxon>Nocardioidaceae</taxon>
        <taxon>Aeromicrobium</taxon>
    </lineage>
</organism>
<dbReference type="GO" id="GO:0046677">
    <property type="term" value="P:response to antibiotic"/>
    <property type="evidence" value="ECO:0007669"/>
    <property type="project" value="UniProtKB-UniRule"/>
</dbReference>
<dbReference type="GO" id="GO:0071972">
    <property type="term" value="F:peptidoglycan L,D-transpeptidase activity"/>
    <property type="evidence" value="ECO:0007669"/>
    <property type="project" value="TreeGrafter"/>
</dbReference>
<evidence type="ECO:0000256" key="8">
    <source>
        <dbReference type="ARBA" id="ARBA00023251"/>
    </source>
</evidence>
<evidence type="ECO:0000256" key="6">
    <source>
        <dbReference type="ARBA" id="ARBA00022801"/>
    </source>
</evidence>
<dbReference type="InterPro" id="IPR050515">
    <property type="entry name" value="Beta-lactam/transpept"/>
</dbReference>
<dbReference type="GO" id="GO:0017001">
    <property type="term" value="P:antibiotic catabolic process"/>
    <property type="evidence" value="ECO:0007669"/>
    <property type="project" value="InterPro"/>
</dbReference>
<comment type="subcellular location">
    <subcellularLocation>
        <location evidence="1">Membrane</location>
    </subcellularLocation>
</comment>
<dbReference type="GO" id="GO:0071555">
    <property type="term" value="P:cell wall organization"/>
    <property type="evidence" value="ECO:0007669"/>
    <property type="project" value="TreeGrafter"/>
</dbReference>
<keyword evidence="15" id="KW-1185">Reference proteome</keyword>
<dbReference type="InterPro" id="IPR007887">
    <property type="entry name" value="MecA_N"/>
</dbReference>
<dbReference type="InterPro" id="IPR001460">
    <property type="entry name" value="PCN-bd_Tpept"/>
</dbReference>
<dbReference type="GO" id="GO:0005886">
    <property type="term" value="C:plasma membrane"/>
    <property type="evidence" value="ECO:0007669"/>
    <property type="project" value="TreeGrafter"/>
</dbReference>
<dbReference type="InterPro" id="IPR012338">
    <property type="entry name" value="Beta-lactam/transpept-like"/>
</dbReference>
<comment type="caution">
    <text evidence="14">The sequence shown here is derived from an EMBL/GenBank/DDBJ whole genome shotgun (WGS) entry which is preliminary data.</text>
</comment>
<evidence type="ECO:0000256" key="7">
    <source>
        <dbReference type="ARBA" id="ARBA00023136"/>
    </source>
</evidence>
<dbReference type="PROSITE" id="PS00337">
    <property type="entry name" value="BETA_LACTAMASE_D"/>
    <property type="match status" value="1"/>
</dbReference>
<accession>A0A5M4FGB3</accession>
<evidence type="ECO:0000256" key="9">
    <source>
        <dbReference type="RuleBase" id="RU361140"/>
    </source>
</evidence>
<keyword evidence="5" id="KW-0732">Signal</keyword>
<feature type="domain" description="Penicillin-binding protein dimerisation" evidence="12">
    <location>
        <begin position="134"/>
        <end position="293"/>
    </location>
</feature>
<dbReference type="OrthoDB" id="5241017at2"/>
<dbReference type="SUPFAM" id="SSF56519">
    <property type="entry name" value="Penicillin binding protein dimerisation domain"/>
    <property type="match status" value="1"/>
</dbReference>
<dbReference type="GO" id="GO:0008658">
    <property type="term" value="F:penicillin binding"/>
    <property type="evidence" value="ECO:0007669"/>
    <property type="project" value="InterPro"/>
</dbReference>
<evidence type="ECO:0000259" key="12">
    <source>
        <dbReference type="Pfam" id="PF03717"/>
    </source>
</evidence>
<evidence type="ECO:0000256" key="4">
    <source>
        <dbReference type="ARBA" id="ARBA00012865"/>
    </source>
</evidence>
<keyword evidence="7" id="KW-0472">Membrane</keyword>
<evidence type="ECO:0000256" key="3">
    <source>
        <dbReference type="ARBA" id="ARBA00007898"/>
    </source>
</evidence>
<reference evidence="14" key="1">
    <citation type="submission" date="2019-09" db="EMBL/GenBank/DDBJ databases">
        <authorList>
            <person name="Li J."/>
        </authorList>
    </citation>
    <scope>NUCLEOTIDE SEQUENCE [LARGE SCALE GENOMIC DNA]</scope>
    <source>
        <strain evidence="14">JCM 14732</strain>
    </source>
</reference>
<dbReference type="InterPro" id="IPR002137">
    <property type="entry name" value="Beta-lactam_class-D_AS"/>
</dbReference>
<dbReference type="SUPFAM" id="SSF54427">
    <property type="entry name" value="NTF2-like"/>
    <property type="match status" value="1"/>
</dbReference>
<comment type="similarity">
    <text evidence="3 9">Belongs to the class-D beta-lactamase family.</text>
</comment>
<feature type="domain" description="Penicillin-binding protein transpeptidase" evidence="11">
    <location>
        <begin position="336"/>
        <end position="611"/>
    </location>
</feature>
<evidence type="ECO:0000256" key="1">
    <source>
        <dbReference type="ARBA" id="ARBA00004370"/>
    </source>
</evidence>
<keyword evidence="8 9" id="KW-0046">Antibiotic resistance</keyword>
<dbReference type="Pfam" id="PF05223">
    <property type="entry name" value="MecA_N"/>
    <property type="match status" value="1"/>
</dbReference>
<dbReference type="Pfam" id="PF03717">
    <property type="entry name" value="PBP_dimer"/>
    <property type="match status" value="1"/>
</dbReference>